<dbReference type="PANTHER" id="PTHR30185">
    <property type="entry name" value="CRYPTIC BETA-GLUCOSIDE BGL OPERON ANTITERMINATOR"/>
    <property type="match status" value="1"/>
</dbReference>
<evidence type="ECO:0000256" key="3">
    <source>
        <dbReference type="ARBA" id="ARBA00023163"/>
    </source>
</evidence>
<dbReference type="Proteomes" id="UP000789719">
    <property type="component" value="Unassembled WGS sequence"/>
</dbReference>
<dbReference type="Pfam" id="PF00874">
    <property type="entry name" value="PRD"/>
    <property type="match status" value="1"/>
</dbReference>
<feature type="domain" description="PRD" evidence="5">
    <location>
        <begin position="284"/>
        <end position="390"/>
    </location>
</feature>
<dbReference type="InterPro" id="IPR036634">
    <property type="entry name" value="PRD_sf"/>
</dbReference>
<keyword evidence="3" id="KW-0804">Transcription</keyword>
<evidence type="ECO:0000256" key="2">
    <source>
        <dbReference type="ARBA" id="ARBA00023015"/>
    </source>
</evidence>
<feature type="domain" description="PTS EIIA type-2" evidence="4">
    <location>
        <begin position="487"/>
        <end position="632"/>
    </location>
</feature>
<dbReference type="EMBL" id="CAKKNT010000002">
    <property type="protein sequence ID" value="CAH0417861.1"/>
    <property type="molecule type" value="Genomic_DNA"/>
</dbReference>
<proteinExistence type="predicted"/>
<keyword evidence="2" id="KW-0805">Transcription regulation</keyword>
<dbReference type="InterPro" id="IPR002178">
    <property type="entry name" value="PTS_EIIA_type-2_dom"/>
</dbReference>
<organism evidence="6 7">
    <name type="scientific">Periweissella ghanensis</name>
    <dbReference type="NCBI Taxonomy" id="467997"/>
    <lineage>
        <taxon>Bacteria</taxon>
        <taxon>Bacillati</taxon>
        <taxon>Bacillota</taxon>
        <taxon>Bacilli</taxon>
        <taxon>Lactobacillales</taxon>
        <taxon>Lactobacillaceae</taxon>
        <taxon>Periweissella</taxon>
    </lineage>
</organism>
<dbReference type="Pfam" id="PF00359">
    <property type="entry name" value="PTS_EIIA_2"/>
    <property type="match status" value="1"/>
</dbReference>
<dbReference type="PROSITE" id="PS51094">
    <property type="entry name" value="PTS_EIIA_TYPE_2"/>
    <property type="match status" value="1"/>
</dbReference>
<dbReference type="PROSITE" id="PS51372">
    <property type="entry name" value="PRD_2"/>
    <property type="match status" value="1"/>
</dbReference>
<reference evidence="6 7" key="1">
    <citation type="submission" date="2021-11" db="EMBL/GenBank/DDBJ databases">
        <authorList>
            <person name="Depoorter E."/>
        </authorList>
    </citation>
    <scope>NUCLEOTIDE SEQUENCE [LARGE SCALE GENOMIC DNA]</scope>
    <source>
        <strain evidence="6 7">LMG 24286</strain>
    </source>
</reference>
<keyword evidence="1" id="KW-0677">Repeat</keyword>
<protein>
    <recommendedName>
        <fullName evidence="8">PTS system EIIA component</fullName>
    </recommendedName>
</protein>
<evidence type="ECO:0000313" key="6">
    <source>
        <dbReference type="EMBL" id="CAH0417861.1"/>
    </source>
</evidence>
<keyword evidence="7" id="KW-1185">Reference proteome</keyword>
<sequence length="632" mass="72022">MEKSMDAVYLNSDDYRLLKILLANGPIKLEDLANSESVSTRTMQKYIHAFSTTLGNIAEVRISQAGYFLHIHDYQKFSALQSGSLKQHLDINDQQKRQAEILLNLILNTNDYVVIDELADEYLIGRNTLLKDLKVVRSWLDRCKIDLAGVTSRGIKLEVKSNADLVMLIYNHVYDYSQINFPIPADLSQKIANQLAGQHIKDKTIQVFIKVLRIVAFLKQRGLEITGVSENYHNLVKETPELTGLIKIIEHAYGISFSKVEAEFIMFPFNIYSNDLLDKTKLNAQIQRNEVLFKQIVVDMQNLVATRIDYDVFYQQIKYHLVFLIQRAVFHISPSDYMTDKMIQRFQLAADLAILFVEKLSNYLNITIKDVEVNYLTVYFELTLKQGNVTTDSSLKVGFLSSMGTSIQQYLQSQLDNIFESNVEIIRFGSEQELQAHKGEVLMVFTDHPLLNLLDVPTVMVGDIFRDRSFELKVKASVTQYAIEDGQIIWNVTRVHNKAAATYEKILTDATKEDIRQGFVGKEFTKDLLAHEAVSKFILENGLVIPHVVASTRADGILLHLCILDNPVQVRNMRVKYAVIIGIPRVLSQQKVQTLGVIYDLLFLIAVNDTAIMNLDRIIDSKNTLTEVMEGL</sequence>
<dbReference type="SUPFAM" id="SSF55804">
    <property type="entry name" value="Phoshotransferase/anion transport protein"/>
    <property type="match status" value="1"/>
</dbReference>
<dbReference type="Gene3D" id="1.10.1790.10">
    <property type="entry name" value="PRD domain"/>
    <property type="match status" value="1"/>
</dbReference>
<dbReference type="PANTHER" id="PTHR30185:SF18">
    <property type="entry name" value="TRANSCRIPTIONAL REGULATOR MTLR"/>
    <property type="match status" value="1"/>
</dbReference>
<name>A0ABM8Z993_9LACO</name>
<evidence type="ECO:0000256" key="1">
    <source>
        <dbReference type="ARBA" id="ARBA00022737"/>
    </source>
</evidence>
<evidence type="ECO:0008006" key="8">
    <source>
        <dbReference type="Google" id="ProtNLM"/>
    </source>
</evidence>
<dbReference type="SUPFAM" id="SSF63520">
    <property type="entry name" value="PTS-regulatory domain, PRD"/>
    <property type="match status" value="1"/>
</dbReference>
<evidence type="ECO:0000259" key="4">
    <source>
        <dbReference type="PROSITE" id="PS51094"/>
    </source>
</evidence>
<dbReference type="Gene3D" id="3.40.930.10">
    <property type="entry name" value="Mannitol-specific EII, Chain A"/>
    <property type="match status" value="1"/>
</dbReference>
<dbReference type="InterPro" id="IPR016152">
    <property type="entry name" value="PTrfase/Anion_transptr"/>
</dbReference>
<dbReference type="RefSeq" id="WP_230097980.1">
    <property type="nucleotide sequence ID" value="NZ_CAKKNT010000002.1"/>
</dbReference>
<dbReference type="InterPro" id="IPR050661">
    <property type="entry name" value="BglG_antiterminators"/>
</dbReference>
<evidence type="ECO:0000259" key="5">
    <source>
        <dbReference type="PROSITE" id="PS51372"/>
    </source>
</evidence>
<dbReference type="InterPro" id="IPR011608">
    <property type="entry name" value="PRD"/>
</dbReference>
<gene>
    <name evidence="6" type="ORF">WGH24286_00277</name>
</gene>
<accession>A0ABM8Z993</accession>
<comment type="caution">
    <text evidence="6">The sequence shown here is derived from an EMBL/GenBank/DDBJ whole genome shotgun (WGS) entry which is preliminary data.</text>
</comment>
<evidence type="ECO:0000313" key="7">
    <source>
        <dbReference type="Proteomes" id="UP000789719"/>
    </source>
</evidence>